<dbReference type="Proteomes" id="UP001331936">
    <property type="component" value="Unassembled WGS sequence"/>
</dbReference>
<dbReference type="RefSeq" id="WP_330150048.1">
    <property type="nucleotide sequence ID" value="NZ_JAUZMZ010000001.1"/>
</dbReference>
<dbReference type="InterPro" id="IPR003953">
    <property type="entry name" value="FAD-dep_OxRdtase_2_FAD-bd"/>
</dbReference>
<gene>
    <name evidence="7" type="ORF">Q8814_00605</name>
</gene>
<accession>A0ABU7JMS7</accession>
<evidence type="ECO:0000259" key="6">
    <source>
        <dbReference type="Pfam" id="PF00890"/>
    </source>
</evidence>
<dbReference type="SUPFAM" id="SSF51905">
    <property type="entry name" value="FAD/NAD(P)-binding domain"/>
    <property type="match status" value="1"/>
</dbReference>
<name>A0ABU7JMS7_9NOCA</name>
<comment type="cofactor">
    <cofactor evidence="1">
        <name>FAD</name>
        <dbReference type="ChEBI" id="CHEBI:57692"/>
    </cofactor>
</comment>
<evidence type="ECO:0000313" key="8">
    <source>
        <dbReference type="Proteomes" id="UP001331936"/>
    </source>
</evidence>
<dbReference type="PRINTS" id="PR00469">
    <property type="entry name" value="PNDRDTASEII"/>
</dbReference>
<dbReference type="Gene3D" id="3.90.700.10">
    <property type="entry name" value="Succinate dehydrogenase/fumarate reductase flavoprotein, catalytic domain"/>
    <property type="match status" value="1"/>
</dbReference>
<evidence type="ECO:0000256" key="2">
    <source>
        <dbReference type="ARBA" id="ARBA00022630"/>
    </source>
</evidence>
<dbReference type="InterPro" id="IPR050315">
    <property type="entry name" value="FAD-oxidoreductase_2"/>
</dbReference>
<feature type="region of interest" description="Disordered" evidence="5">
    <location>
        <begin position="543"/>
        <end position="562"/>
    </location>
</feature>
<protein>
    <submittedName>
        <fullName evidence="7">FAD-dependent oxidoreductase</fullName>
    </submittedName>
</protein>
<feature type="domain" description="FAD-dependent oxidoreductase 2 FAD-binding" evidence="6">
    <location>
        <begin position="11"/>
        <end position="524"/>
    </location>
</feature>
<evidence type="ECO:0000256" key="5">
    <source>
        <dbReference type="SAM" id="MobiDB-lite"/>
    </source>
</evidence>
<evidence type="ECO:0000256" key="3">
    <source>
        <dbReference type="ARBA" id="ARBA00022827"/>
    </source>
</evidence>
<comment type="caution">
    <text evidence="7">The sequence shown here is derived from an EMBL/GenBank/DDBJ whole genome shotgun (WGS) entry which is preliminary data.</text>
</comment>
<reference evidence="7 8" key="1">
    <citation type="submission" date="2023-08" db="EMBL/GenBank/DDBJ databases">
        <authorList>
            <person name="Girao M."/>
            <person name="Carvalho M.F."/>
        </authorList>
    </citation>
    <scope>NUCLEOTIDE SEQUENCE [LARGE SCALE GENOMIC DNA]</scope>
    <source>
        <strain evidence="7 8">CC-R104</strain>
    </source>
</reference>
<dbReference type="Pfam" id="PF00890">
    <property type="entry name" value="FAD_binding_2"/>
    <property type="match status" value="1"/>
</dbReference>
<dbReference type="InterPro" id="IPR027477">
    <property type="entry name" value="Succ_DH/fumarate_Rdtase_cat_sf"/>
</dbReference>
<organism evidence="7 8">
    <name type="scientific">Rhodococcus chondri</name>
    <dbReference type="NCBI Taxonomy" id="3065941"/>
    <lineage>
        <taxon>Bacteria</taxon>
        <taxon>Bacillati</taxon>
        <taxon>Actinomycetota</taxon>
        <taxon>Actinomycetes</taxon>
        <taxon>Mycobacteriales</taxon>
        <taxon>Nocardiaceae</taxon>
        <taxon>Rhodococcus</taxon>
    </lineage>
</organism>
<dbReference type="PANTHER" id="PTHR43400">
    <property type="entry name" value="FUMARATE REDUCTASE"/>
    <property type="match status" value="1"/>
</dbReference>
<keyword evidence="4" id="KW-0560">Oxidoreductase</keyword>
<evidence type="ECO:0000313" key="7">
    <source>
        <dbReference type="EMBL" id="MEE2030627.1"/>
    </source>
</evidence>
<dbReference type="InterPro" id="IPR036188">
    <property type="entry name" value="FAD/NAD-bd_sf"/>
</dbReference>
<dbReference type="PANTHER" id="PTHR43400:SF10">
    <property type="entry name" value="3-OXOSTEROID 1-DEHYDROGENASE"/>
    <property type="match status" value="1"/>
</dbReference>
<keyword evidence="3" id="KW-0274">FAD</keyword>
<sequence length="562" mass="59738">MRKYEEADTYDIVVLGSGAAGLCAALSAARCGARVGVFEKGELLGGTTCLSSAVAWLPNNRYASEAGIADSREQALAYLESLSHGMILPELAEAFVDTVPELLDWLDTTPLKMRLVPGYPDYHPERSGGLPSGGRSLEPELFGFIDLGRWEDKLVGVPRRMTVGETPIGGGTGHLEHEVLEERERDRVEGLGRGMVAALLQGCLDEGVAVHTEHRGVRLLQDESGRVNGVRFETETGSRDVNARGGVVLATGGFEWDSALRRDFLRGPIEHPATVPTSTGDGLRMAMRVGAQLGNMREAWWAPVAVIPGREANGVQAVQLVHRERTAPHSIMVNRLGRRFTNEATNYNALGGAFHQLDAHEFAYLNQPCWLIFDADHLEKYGAFGAAPGTDAPEWVVRADTAADLAQRIDVPADALEATLDKWNADVARGRDSEFLRGESIYDGFVGDKSEYPGVGSTLGTVARAPFYAVRIHSSTLGTKGGPRTDGDGAVLDVDDRVIEGLFAAGNVMAAPTGMVYGGAGGTLGPALVFGYRAGRAAARGADRTLGSSSGSVDALGEPASA</sequence>
<dbReference type="Gene3D" id="3.50.50.60">
    <property type="entry name" value="FAD/NAD(P)-binding domain"/>
    <property type="match status" value="2"/>
</dbReference>
<evidence type="ECO:0000256" key="1">
    <source>
        <dbReference type="ARBA" id="ARBA00001974"/>
    </source>
</evidence>
<evidence type="ECO:0000256" key="4">
    <source>
        <dbReference type="ARBA" id="ARBA00023002"/>
    </source>
</evidence>
<proteinExistence type="predicted"/>
<keyword evidence="8" id="KW-1185">Reference proteome</keyword>
<dbReference type="EMBL" id="JAUZMZ010000001">
    <property type="protein sequence ID" value="MEE2030627.1"/>
    <property type="molecule type" value="Genomic_DNA"/>
</dbReference>
<dbReference type="SUPFAM" id="SSF56425">
    <property type="entry name" value="Succinate dehydrogenase/fumarate reductase flavoprotein, catalytic domain"/>
    <property type="match status" value="1"/>
</dbReference>
<keyword evidence="2" id="KW-0285">Flavoprotein</keyword>